<evidence type="ECO:0000313" key="2">
    <source>
        <dbReference type="EMBL" id="PIR78521.1"/>
    </source>
</evidence>
<dbReference type="AlphaFoldDB" id="A0A2H0TZ61"/>
<keyword evidence="1" id="KW-0472">Membrane</keyword>
<keyword evidence="1" id="KW-0812">Transmembrane</keyword>
<reference evidence="3" key="1">
    <citation type="submission" date="2017-09" db="EMBL/GenBank/DDBJ databases">
        <title>Depth-based differentiation of microbial function through sediment-hosted aquifers and enrichment of novel symbionts in the deep terrestrial subsurface.</title>
        <authorList>
            <person name="Probst A.J."/>
            <person name="Ladd B."/>
            <person name="Jarett J.K."/>
            <person name="Geller-Mcgrath D.E."/>
            <person name="Sieber C.M.K."/>
            <person name="Emerson J.B."/>
            <person name="Anantharaman K."/>
            <person name="Thomas B.C."/>
            <person name="Malmstrom R."/>
            <person name="Stieglmeier M."/>
            <person name="Klingl A."/>
            <person name="Woyke T."/>
            <person name="Ryan C.M."/>
            <person name="Banfield J.F."/>
        </authorList>
    </citation>
    <scope>NUCLEOTIDE SEQUENCE [LARGE SCALE GENOMIC DNA]</scope>
</reference>
<gene>
    <name evidence="2" type="ORF">COU28_01165</name>
</gene>
<organism evidence="2 3">
    <name type="scientific">Candidatus Magasanikbacteria bacterium CG10_big_fil_rev_8_21_14_0_10_36_16</name>
    <dbReference type="NCBI Taxonomy" id="1974645"/>
    <lineage>
        <taxon>Bacteria</taxon>
        <taxon>Candidatus Magasanikiibacteriota</taxon>
    </lineage>
</organism>
<sequence length="685" mass="76450">MPVKNKIPKKNKKKKIVDISQVEKEQTVVQDESIKNIEKDIKENIEILEHKTPVTSEEHVFVKKDLPVEVEGKVEVEEKNDGTPSEKDMKSKENNISQKLTEIYENDNGDIPDMRLFQKSSHSRFLWAFFVLIFSVIFFAAIAWVGFFVIQPNTKFSEDNIILTISGNENFRSGENSTYRIRYKNPQDVALHNVVLEVRYPKGFVFASSTKSTVDDNHDSWNLGDLEAEGSGYIDIVGNIYGDISSEQSFRVFLNYVPENFSSSFQKVTSLTLTSTDTLVKIEVQVADQVVAGLDTPVKIIVSPASDVPVKNISVSCDSSSFTFKSSEPKTVPGKDCQWNFDSLDAPQEINVFGFFTEDKDNGNKFSVAVKNWVSSERTGDGYILANVEKDVVLSKLDTLYSLVVNGTTGSFDMQPGDTISASIFIKNNGESVLKDAKLKFIIDAPANNNRSILNWTSLDTGDIDGDIVGQKISDDVRRGIITWDKRYIAGLKNIMPGDEVKVNITLLIKNANDLTLSDYAAFMMNISSELSYTLNDKTETISSNKLDIKLTSDLKMTAKDDVSQDVGGDTVHKISWLLTNSYHDLKNLEISADLYGDISLDESNIVVPAGTITYDKDQKKLLWKIDQMPISVDILAAQFEIKVLSDNPTQKNLTSKPVIKAFDDILQQDIQVFGQEVLLGEVGN</sequence>
<name>A0A2H0TZ61_9BACT</name>
<feature type="transmembrane region" description="Helical" evidence="1">
    <location>
        <begin position="125"/>
        <end position="150"/>
    </location>
</feature>
<evidence type="ECO:0000313" key="3">
    <source>
        <dbReference type="Proteomes" id="UP000230852"/>
    </source>
</evidence>
<keyword evidence="1" id="KW-1133">Transmembrane helix</keyword>
<proteinExistence type="predicted"/>
<protein>
    <submittedName>
        <fullName evidence="2">Uncharacterized protein</fullName>
    </submittedName>
</protein>
<evidence type="ECO:0000256" key="1">
    <source>
        <dbReference type="SAM" id="Phobius"/>
    </source>
</evidence>
<comment type="caution">
    <text evidence="2">The sequence shown here is derived from an EMBL/GenBank/DDBJ whole genome shotgun (WGS) entry which is preliminary data.</text>
</comment>
<accession>A0A2H0TZ61</accession>
<dbReference type="EMBL" id="PFBU01000021">
    <property type="protein sequence ID" value="PIR78521.1"/>
    <property type="molecule type" value="Genomic_DNA"/>
</dbReference>
<dbReference type="Proteomes" id="UP000230852">
    <property type="component" value="Unassembled WGS sequence"/>
</dbReference>